<dbReference type="EMBL" id="FOGJ01000003">
    <property type="protein sequence ID" value="SER26153.1"/>
    <property type="molecule type" value="Genomic_DNA"/>
</dbReference>
<dbReference type="AlphaFoldDB" id="A0A1H9MSP0"/>
<sequence>MIGRAVLVQIPGNLVEVAADPAVLGCELPDSGEQFVIDRRHMEYGAYGGTPDRLPEKFRLADTIGRKPRCEVGVFIFGQPGFHNAAAVGCVVFFSHGRDLLSCRMSAAGISGASRIAGFGEGTPQQVSREGQNRRIADFGTVVETCSP</sequence>
<organism evidence="1 2">
    <name type="scientific">Butyrivibrio fibrisolvens</name>
    <dbReference type="NCBI Taxonomy" id="831"/>
    <lineage>
        <taxon>Bacteria</taxon>
        <taxon>Bacillati</taxon>
        <taxon>Bacillota</taxon>
        <taxon>Clostridia</taxon>
        <taxon>Lachnospirales</taxon>
        <taxon>Lachnospiraceae</taxon>
        <taxon>Butyrivibrio</taxon>
    </lineage>
</organism>
<proteinExistence type="predicted"/>
<protein>
    <submittedName>
        <fullName evidence="1">Uncharacterized protein</fullName>
    </submittedName>
</protein>
<evidence type="ECO:0000313" key="1">
    <source>
        <dbReference type="EMBL" id="SER26153.1"/>
    </source>
</evidence>
<gene>
    <name evidence="1" type="ORF">SAMN04487884_103208</name>
</gene>
<dbReference type="Proteomes" id="UP000182584">
    <property type="component" value="Unassembled WGS sequence"/>
</dbReference>
<accession>A0A1H9MSP0</accession>
<name>A0A1H9MSP0_BUTFI</name>
<evidence type="ECO:0000313" key="2">
    <source>
        <dbReference type="Proteomes" id="UP000182584"/>
    </source>
</evidence>
<reference evidence="1 2" key="1">
    <citation type="submission" date="2016-10" db="EMBL/GenBank/DDBJ databases">
        <authorList>
            <person name="de Groot N.N."/>
        </authorList>
    </citation>
    <scope>NUCLEOTIDE SEQUENCE [LARGE SCALE GENOMIC DNA]</scope>
    <source>
        <strain evidence="1 2">AR40</strain>
    </source>
</reference>